<dbReference type="Proteomes" id="UP000188268">
    <property type="component" value="Unassembled WGS sequence"/>
</dbReference>
<dbReference type="OrthoDB" id="1001312at2759"/>
<dbReference type="Pfam" id="PF14111">
    <property type="entry name" value="DUF4283"/>
    <property type="match status" value="1"/>
</dbReference>
<proteinExistence type="predicted"/>
<evidence type="ECO:0000313" key="4">
    <source>
        <dbReference type="Proteomes" id="UP000188268"/>
    </source>
</evidence>
<feature type="region of interest" description="Disordered" evidence="1">
    <location>
        <begin position="233"/>
        <end position="254"/>
    </location>
</feature>
<dbReference type="PANTHER" id="PTHR31286">
    <property type="entry name" value="GLYCINE-RICH CELL WALL STRUCTURAL PROTEIN 1.8-LIKE"/>
    <property type="match status" value="1"/>
</dbReference>
<keyword evidence="4" id="KW-1185">Reference proteome</keyword>
<dbReference type="STRING" id="210143.A0A1R3GPD8"/>
<dbReference type="InterPro" id="IPR040256">
    <property type="entry name" value="At4g02000-like"/>
</dbReference>
<sequence length="537" mass="60150">MRTWWRLRRICLLRRETWKLEYTLTVLEVGERVFLFQFEDELERDRVLVNQPWCFNRVLMVFREYDPDLAPETLSFDLFPFWVRIFKLPLSMMTEKIGVVLGETMGTVLDVDLSTGRYLRIRVEINVLNPLKDTMKVSTPNVTMLKTMGHVEKRFEGKLQAESPITKSDKLGRPEVCFSLANGVSFSSVGAGDPSDKRRGFRNHGDSMLHRSRAVARAINDVEVSCEIVSKFHGKGKPKNQDNLDADEVTSRRKERENVAYVGPLIPGGSRINTKGVVINEQAARNGNHQNVDKSLKQKQIMEESEESMDSWSMADPGVRLGSRRRIVLGRNIRGVGFSVLGPNPIPHGNTVGNASNFVPAQPADSFIPLEEPYTPTTPFVFGAQANVQPRKVRKWKKTTRVSQKYSFKTLGPATNFQVGQKRTSFNFTSEGNRTGTWKRTKDSETVARVNAYGFRGWTAGLISAGRDAAGVRFDAQQANLLQEGDAGFQDETDLGGGIAKEGMPNYAADDEQADAVYDNDVPAARMGGVSYPCREP</sequence>
<protein>
    <recommendedName>
        <fullName evidence="2">DUF4283 domain-containing protein</fullName>
    </recommendedName>
</protein>
<organism evidence="3 4">
    <name type="scientific">Corchorus capsularis</name>
    <name type="common">Jute</name>
    <dbReference type="NCBI Taxonomy" id="210143"/>
    <lineage>
        <taxon>Eukaryota</taxon>
        <taxon>Viridiplantae</taxon>
        <taxon>Streptophyta</taxon>
        <taxon>Embryophyta</taxon>
        <taxon>Tracheophyta</taxon>
        <taxon>Spermatophyta</taxon>
        <taxon>Magnoliopsida</taxon>
        <taxon>eudicotyledons</taxon>
        <taxon>Gunneridae</taxon>
        <taxon>Pentapetalae</taxon>
        <taxon>rosids</taxon>
        <taxon>malvids</taxon>
        <taxon>Malvales</taxon>
        <taxon>Malvaceae</taxon>
        <taxon>Grewioideae</taxon>
        <taxon>Apeibeae</taxon>
        <taxon>Corchorus</taxon>
    </lineage>
</organism>
<gene>
    <name evidence="3" type="ORF">CCACVL1_24498</name>
</gene>
<evidence type="ECO:0000256" key="1">
    <source>
        <dbReference type="SAM" id="MobiDB-lite"/>
    </source>
</evidence>
<accession>A0A1R3GPD8</accession>
<evidence type="ECO:0000259" key="2">
    <source>
        <dbReference type="Pfam" id="PF14111"/>
    </source>
</evidence>
<feature type="domain" description="DUF4283" evidence="2">
    <location>
        <begin position="16"/>
        <end position="72"/>
    </location>
</feature>
<evidence type="ECO:0000313" key="3">
    <source>
        <dbReference type="EMBL" id="OMO59975.1"/>
    </source>
</evidence>
<dbReference type="PANTHER" id="PTHR31286:SF167">
    <property type="entry name" value="OS09G0268800 PROTEIN"/>
    <property type="match status" value="1"/>
</dbReference>
<dbReference type="InterPro" id="IPR025558">
    <property type="entry name" value="DUF4283"/>
</dbReference>
<feature type="region of interest" description="Disordered" evidence="1">
    <location>
        <begin position="283"/>
        <end position="315"/>
    </location>
</feature>
<dbReference type="AlphaFoldDB" id="A0A1R3GPD8"/>
<comment type="caution">
    <text evidence="3">The sequence shown here is derived from an EMBL/GenBank/DDBJ whole genome shotgun (WGS) entry which is preliminary data.</text>
</comment>
<reference evidence="3 4" key="1">
    <citation type="submission" date="2013-09" db="EMBL/GenBank/DDBJ databases">
        <title>Corchorus capsularis genome sequencing.</title>
        <authorList>
            <person name="Alam M."/>
            <person name="Haque M.S."/>
            <person name="Islam M.S."/>
            <person name="Emdad E.M."/>
            <person name="Islam M.M."/>
            <person name="Ahmed B."/>
            <person name="Halim A."/>
            <person name="Hossen Q.M.M."/>
            <person name="Hossain M.Z."/>
            <person name="Ahmed R."/>
            <person name="Khan M.M."/>
            <person name="Islam R."/>
            <person name="Rashid M.M."/>
            <person name="Khan S.A."/>
            <person name="Rahman M.S."/>
            <person name="Alam M."/>
        </authorList>
    </citation>
    <scope>NUCLEOTIDE SEQUENCE [LARGE SCALE GENOMIC DNA]</scope>
    <source>
        <strain evidence="4">cv. CVL-1</strain>
        <tissue evidence="3">Whole seedling</tissue>
    </source>
</reference>
<dbReference type="Gramene" id="OMO59975">
    <property type="protein sequence ID" value="OMO59975"/>
    <property type="gene ID" value="CCACVL1_24498"/>
</dbReference>
<dbReference type="EMBL" id="AWWV01013809">
    <property type="protein sequence ID" value="OMO59975.1"/>
    <property type="molecule type" value="Genomic_DNA"/>
</dbReference>
<name>A0A1R3GPD8_COCAP</name>
<feature type="compositionally biased region" description="Basic and acidic residues" evidence="1">
    <location>
        <begin position="291"/>
        <end position="302"/>
    </location>
</feature>